<evidence type="ECO:0000313" key="10">
    <source>
        <dbReference type="EMBL" id="MDY8109258.1"/>
    </source>
</evidence>
<gene>
    <name evidence="10" type="ORF">U0C82_08890</name>
</gene>
<dbReference type="SUPFAM" id="SSF51120">
    <property type="entry name" value="beta-Roll"/>
    <property type="match status" value="5"/>
</dbReference>
<keyword evidence="10" id="KW-0255">Endonuclease</keyword>
<keyword evidence="10" id="KW-0378">Hydrolase</keyword>
<dbReference type="RefSeq" id="WP_322186706.1">
    <property type="nucleotide sequence ID" value="NZ_JAXLPB010000002.1"/>
</dbReference>
<protein>
    <submittedName>
        <fullName evidence="10">ExeM/NucH family extracellular endonuclease</fullName>
    </submittedName>
</protein>
<keyword evidence="4" id="KW-0843">Virulence</keyword>
<accession>A0ABU5I1L3</accession>
<proteinExistence type="predicted"/>
<dbReference type="InterPro" id="IPR029052">
    <property type="entry name" value="Metallo-depent_PP-like"/>
</dbReference>
<dbReference type="PROSITE" id="PS00330">
    <property type="entry name" value="HEMOLYSIN_CALCIUM"/>
    <property type="match status" value="6"/>
</dbReference>
<organism evidence="10 11">
    <name type="scientific">Fulvimarina uroteuthidis</name>
    <dbReference type="NCBI Taxonomy" id="3098149"/>
    <lineage>
        <taxon>Bacteria</taxon>
        <taxon>Pseudomonadati</taxon>
        <taxon>Pseudomonadota</taxon>
        <taxon>Alphaproteobacteria</taxon>
        <taxon>Hyphomicrobiales</taxon>
        <taxon>Aurantimonadaceae</taxon>
        <taxon>Fulvimarina</taxon>
    </lineage>
</organism>
<keyword evidence="3" id="KW-0677">Repeat</keyword>
<feature type="region of interest" description="Disordered" evidence="6">
    <location>
        <begin position="2623"/>
        <end position="2660"/>
    </location>
</feature>
<evidence type="ECO:0000259" key="9">
    <source>
        <dbReference type="Pfam" id="PF22494"/>
    </source>
</evidence>
<feature type="domain" description="Phytase-like" evidence="8">
    <location>
        <begin position="1386"/>
        <end position="1687"/>
    </location>
</feature>
<dbReference type="PANTHER" id="PTHR42834">
    <property type="entry name" value="ENDONUCLEASE/EXONUCLEASE/PHOSPHATASE FAMILY PROTEIN (AFU_ORTHOLOGUE AFUA_3G09210)"/>
    <property type="match status" value="1"/>
</dbReference>
<feature type="domain" description="5'-Nucleotidase C-terminal" evidence="7">
    <location>
        <begin position="2250"/>
        <end position="2439"/>
    </location>
</feature>
<dbReference type="Gene3D" id="3.90.780.10">
    <property type="entry name" value="5'-Nucleotidase, C-terminal domain"/>
    <property type="match status" value="1"/>
</dbReference>
<dbReference type="CDD" id="cd10283">
    <property type="entry name" value="MnuA_DNase1-like"/>
    <property type="match status" value="1"/>
</dbReference>
<dbReference type="SUPFAM" id="SSF50969">
    <property type="entry name" value="YVTN repeat-like/Quinoprotein amine dehydrogenase"/>
    <property type="match status" value="1"/>
</dbReference>
<dbReference type="InterPro" id="IPR055188">
    <property type="entry name" value="Choice_anch_I"/>
</dbReference>
<dbReference type="Pfam" id="PF00353">
    <property type="entry name" value="HemolysinCabind"/>
    <property type="match status" value="8"/>
</dbReference>
<keyword evidence="11" id="KW-1185">Reference proteome</keyword>
<comment type="caution">
    <text evidence="10">The sequence shown here is derived from an EMBL/GenBank/DDBJ whole genome shotgun (WGS) entry which is preliminary data.</text>
</comment>
<dbReference type="InterPro" id="IPR036907">
    <property type="entry name" value="5'-Nucleotdase_C_sf"/>
</dbReference>
<dbReference type="InterPro" id="IPR027372">
    <property type="entry name" value="Phytase-like_dom"/>
</dbReference>
<dbReference type="Gene3D" id="3.60.21.10">
    <property type="match status" value="1"/>
</dbReference>
<dbReference type="InterPro" id="IPR001343">
    <property type="entry name" value="Hemolysn_Ca-bd"/>
</dbReference>
<feature type="domain" description="Choice-of-anchor I" evidence="9">
    <location>
        <begin position="185"/>
        <end position="658"/>
    </location>
</feature>
<reference evidence="10 11" key="1">
    <citation type="submission" date="2023-12" db="EMBL/GenBank/DDBJ databases">
        <title>Description of Novel Strain Fulvimarina sp. 2208YS6-2-32 isolated from Uroteuthis (Photololigo) edulis.</title>
        <authorList>
            <person name="Park J.-S."/>
        </authorList>
    </citation>
    <scope>NUCLEOTIDE SEQUENCE [LARGE SCALE GENOMIC DNA]</scope>
    <source>
        <strain evidence="10 11">2208YS6-2-32</strain>
    </source>
</reference>
<feature type="compositionally biased region" description="Basic and acidic residues" evidence="6">
    <location>
        <begin position="2634"/>
        <end position="2660"/>
    </location>
</feature>
<evidence type="ECO:0000259" key="7">
    <source>
        <dbReference type="Pfam" id="PF02872"/>
    </source>
</evidence>
<dbReference type="Pfam" id="PF22494">
    <property type="entry name" value="choice_anch_I"/>
    <property type="match status" value="1"/>
</dbReference>
<dbReference type="NCBIfam" id="NF038117">
    <property type="entry name" value="choice_anch_I"/>
    <property type="match status" value="1"/>
</dbReference>
<evidence type="ECO:0000256" key="5">
    <source>
        <dbReference type="ARBA" id="ARBA00023136"/>
    </source>
</evidence>
<evidence type="ECO:0000313" key="11">
    <source>
        <dbReference type="Proteomes" id="UP001294412"/>
    </source>
</evidence>
<evidence type="ECO:0000256" key="1">
    <source>
        <dbReference type="ARBA" id="ARBA00004370"/>
    </source>
</evidence>
<dbReference type="InterPro" id="IPR011044">
    <property type="entry name" value="Quino_amine_DH_bsu"/>
</dbReference>
<dbReference type="InterPro" id="IPR008334">
    <property type="entry name" value="5'-Nucleotdase_C"/>
</dbReference>
<dbReference type="Proteomes" id="UP001294412">
    <property type="component" value="Unassembled WGS sequence"/>
</dbReference>
<dbReference type="InterPro" id="IPR018511">
    <property type="entry name" value="Hemolysin-typ_Ca-bd_CS"/>
</dbReference>
<keyword evidence="5" id="KW-0472">Membrane</keyword>
<dbReference type="InterPro" id="IPR036691">
    <property type="entry name" value="Endo/exonu/phosph_ase_sf"/>
</dbReference>
<dbReference type="SUPFAM" id="SSF56219">
    <property type="entry name" value="DNase I-like"/>
    <property type="match status" value="1"/>
</dbReference>
<feature type="region of interest" description="Disordered" evidence="6">
    <location>
        <begin position="1149"/>
        <end position="1168"/>
    </location>
</feature>
<dbReference type="Pfam" id="PF13449">
    <property type="entry name" value="Phytase-like"/>
    <property type="match status" value="1"/>
</dbReference>
<dbReference type="EMBL" id="JAXLPB010000002">
    <property type="protein sequence ID" value="MDY8109258.1"/>
    <property type="molecule type" value="Genomic_DNA"/>
</dbReference>
<keyword evidence="2" id="KW-0800">Toxin</keyword>
<dbReference type="Pfam" id="PF02872">
    <property type="entry name" value="5_nucleotid_C"/>
    <property type="match status" value="1"/>
</dbReference>
<sequence length="3143" mass="323489">MNFFINEFHYDNDGADVGEFVEVAGPADADLDGFSLVLYNGSNGASYARIALQEALSTVSDGVRFITVDTVGMQNGGPDGMALVGPQGVVEFLSYEGAFTAADGPAKGMTSIDVGVAEGGGTPAGHSLQRTGDGSGASDFAWAGPQGETRGTVNEGQTITFDADAGTDGGTVLASQRSASIKLDGAEIVAYDAGTRRFFVTSDSGLQIVDGSDPFDDKPDDGVAGLTLVATIDPATLIDSATGQVFDSAAFTSVAVANGLVVAALPAADMTGDGSVLFFDAATGDYRGSVKVGPLPDSLAISANGAYVVVANEGQSSGKDNEPDAAVNPNGSVSIIAIDASDPAASTVSTYDFSDASITADALRALGARVNDNAPSVAADIEPEYVAIEGNRAVITLQENNAVAIIEDIATFSGFTIGDIQGLGFKNHSLPENALDPSDRDGAIDLRPANVNGIFMPDGVATYTVDGRTYMVLANEGDDRDVDAARVKDLALDARAFPNADALKADGALGRLIVSAIDGDRNGDGVYEALFSLGGRSFSIRDEDGDLVFDSGDMLDRIAAELGLYDDGRSDNKGVEPEAVEIGMIDGKAYAFVGLERADATFAFDISDPRAATYVGAFITEGDDAPEGLKFISASESGTASNLLVVANEGSNTLTVHDLGGSAGEEPRPQPGNTLISTIQGTADTQKDDGFGNAAGSPLRGKSVTVEAIVVGDFQNGDGDEGRNLRGFYIQEEDADADGDARSSEGLFVFEGTGSFLTDVAIGDKVRITGTVSEFFGETQLDVTNGGVVEIVSSNNPLPGAALVQLPSAATTRSQNGDVQPDLEAFEGMRVTIEETLTITEQFQLDRFNEIKLFDANGFEQAGPGGTTLTGGRPYQYTQHNDPDAEGNAAYLDRVGSRTITYDDGLNVQNAPITNLQGFGAYSAETAPRMGDTTTGLSGILDYKFAGNAASGATWRIRATEADDNSFDRANPRPAEMLSPSGNLKVAAFNVLNFFTTLDQFPDTGGDDVGPDRNLEPRGADIAPQGAVGGVGPTAEYDRQLEKLVEAIAGLDADIVSLIEIENDFLPGGRAPGDQSAQAPRPIAIEALVEALNARGDTYAFVDPGQEFVGGDAIAVGMIYRTDKAKIAEGTAPAILTDEQVDPSILDRSTVDNNGGAPGGSVFNGPSTNRSPLAVTFEELDADGGLLTVVANHFKSKGGSGQGADADLGDGAGNFNNMRLLAAEALDGWLKSDPTGSATKNIMLMGDFNAYASEDPIDYLTTEAGFVDVARALLNTAYSFVFDGLIGTLDYAFASMDLFKQIVSAIEWHINADEADALDYNLEFGRDPELFDATNPYRSSDHDPILVGLNVSSEDDMPNRDNQISAAEFLGSTTIPNGTLVDGLLLGGLSGITRLADGTYVAISDARDALPRFYSLDIDLGADGRLGDGDITVTGVTQLRAEDGAPVGPSDPEAIVSTRDDVFYISSEGSDAPPSIRKFSSDGVQIGALELPDFLTGATQGTGVSFNRGIESLALTPNGKSLFAGTEHPLRQDAGQGTDEGFPTRILEFDTVSGELARQFVYRIDGFGSDKMATDNGLVELATLDDTHLLAMERIFVSGKGNSIRIYEVDLSGATDLGGTASLSDADMTIVAAQKTLIANIGFLPDHVNADGIYLDTVSPDNLEGMVLGARLDDGRQTLLLVSDNNFRSDSRQITNFEALTLTIEDVHTPEMTGLGDAARFLTGKGAIVLDGDVDLFDIELDRANAGHGDYRGASLTIAREGGADASDLFGASGKLGDLVAGEALVYDGRSIGTVVGNGGGTLSLAFNGEASGKAVDAAVRAITYENSSVTPETSVSLQYSFNDGTRAVAATKQVEIAAQKPYTLELLHFSDQEALSGAIEAAPNLSAVLNALRAQDLGNDGLEDNTLTLSSGDLFIPGVFATASEALYGARGLASIQIQNELGVQASALGNHDFDFGPAALAALIDGSAGGTILGQDFAGTRFPYLSSNLDFSTQENLAPLEIPGGQAPQAGVVTSSTIIEVGGEKIGVVGATTPTNARITSTGSLEILPLEFDDTPTDAQLDALAAVIQAEVDRILEANPDMNKVILSSHMQRLSIEEALATRLSGVDIIIAGGSNTRLFDDDDRPRDGDGKQGQYPIFETGADGNTVAIVNTDGSYKYVGRLAIDFDADGHIIANSYDAAVSGAYATDAAGVAALNAGSLVDPEIARIASEIEQQVVKTEGNVFGVSDVFLNGNRSGQGTASDPDGVRTQATNLGNLTADANLAYANRAAQALGEDEPVLVSIKNGGGIRASIGETTVPAGATEAVRLPNGAIVDGAGNVVKPEGGISQNDIASALAFNNSLSLVTLTRAQLVEVLEYGVGGLPSAAGRFAQLSGIELSFDPALAPGSRIQNAAIVDANGEALFNLVVDGEIAGDPNQTFRVVTLGFLAGGGDGYPFPQGEGVNRVDLNDLDGDGQDDGLVSGEAVFANDGTEQDAFAEYLFANYSGDIDRDGDGVVDGNGRIYSDDDTGPLEDVRIQNLRFRGDEVSLVEASGANTGTADDDTLVGTDGDNRIEGLEGDDRIEGRGGDDALFGGDGDDILLGGAGADAIDGGAVDDMIRGGDGDDRLLGAAGNDLLFGDAGNDEIDGGDGDDRMDGGDGDDRLTGGAGRDEIRGGAGKDRIDVRDEVPTADFVDAGDGDDVVTGGPLDQLYGGAGDDRAIVDFSRGSTGTPVVILNNGAGTLKANDGTLIAGFETVDLTLTAGDDRISTGDVKAVIDAGDGNDVLITGSAADLVDGGLGDDRIAAGRGDDTVRGGAGNDLIFGNEGNDVLFGDAGNDRLFGGAGNDILTGGPGDDLIDGGAGDDIATFGGRAIDHAFARKDDGTITVGDLEGSGGTDGLTGVETLRFGEVDYLIGSKGSNGNDILFGTSGDDDQSGGRGDDILVGGDGDDRLLGGSGDDILFGDGGDDTLDGGSGNDVLFAGTGSNGLRGGSGDDRLVGGIGDDRFTGGSGDDRIELGGGSDVVDAGSGTDVVVLAGSAADYSGTRGFGRFELTSEGQSVELRSVERLVFDDREVDLTDGGAAFDSLFVPMGSGENGGTNGNGNGNGGNAFPWTFPGSDMFDASFEASADDLFAFASADFALNASNEGLLQQDPYDFNA</sequence>
<dbReference type="PRINTS" id="PR01488">
    <property type="entry name" value="RTXTOXINA"/>
</dbReference>
<dbReference type="InterPro" id="IPR011049">
    <property type="entry name" value="Serralysin-like_metalloprot_C"/>
</dbReference>
<dbReference type="InterPro" id="IPR003995">
    <property type="entry name" value="RTX_toxin_determinant-A"/>
</dbReference>
<comment type="subcellular location">
    <subcellularLocation>
        <location evidence="1">Membrane</location>
    </subcellularLocation>
</comment>
<dbReference type="NCBIfam" id="NF033681">
    <property type="entry name" value="ExeM_NucH_DNase"/>
    <property type="match status" value="1"/>
</dbReference>
<dbReference type="GO" id="GO:0004519">
    <property type="term" value="F:endonuclease activity"/>
    <property type="evidence" value="ECO:0007669"/>
    <property type="project" value="UniProtKB-KW"/>
</dbReference>
<dbReference type="InterPro" id="IPR047971">
    <property type="entry name" value="ExeM-like"/>
</dbReference>
<dbReference type="Gene3D" id="3.60.10.10">
    <property type="entry name" value="Endonuclease/exonuclease/phosphatase"/>
    <property type="match status" value="1"/>
</dbReference>
<evidence type="ECO:0000256" key="6">
    <source>
        <dbReference type="SAM" id="MobiDB-lite"/>
    </source>
</evidence>
<evidence type="ECO:0000256" key="4">
    <source>
        <dbReference type="ARBA" id="ARBA00023026"/>
    </source>
</evidence>
<dbReference type="PRINTS" id="PR00313">
    <property type="entry name" value="CABNDNGRPT"/>
</dbReference>
<dbReference type="PANTHER" id="PTHR42834:SF1">
    <property type="entry name" value="ENDONUCLEASE_EXONUCLEASE_PHOSPHATASE FAMILY PROTEIN (AFU_ORTHOLOGUE AFUA_3G09210)"/>
    <property type="match status" value="1"/>
</dbReference>
<dbReference type="Gene3D" id="2.150.10.10">
    <property type="entry name" value="Serralysin-like metalloprotease, C-terminal"/>
    <property type="match status" value="5"/>
</dbReference>
<evidence type="ECO:0000256" key="2">
    <source>
        <dbReference type="ARBA" id="ARBA00022656"/>
    </source>
</evidence>
<evidence type="ECO:0000259" key="8">
    <source>
        <dbReference type="Pfam" id="PF13449"/>
    </source>
</evidence>
<dbReference type="SUPFAM" id="SSF55816">
    <property type="entry name" value="5'-nucleotidase (syn. UDP-sugar hydrolase), C-terminal domain"/>
    <property type="match status" value="1"/>
</dbReference>
<feature type="region of interest" description="Disordered" evidence="6">
    <location>
        <begin position="2538"/>
        <end position="2569"/>
    </location>
</feature>
<keyword evidence="10" id="KW-0540">Nuclease</keyword>
<name>A0ABU5I1L3_9HYPH</name>
<dbReference type="SUPFAM" id="SSF56300">
    <property type="entry name" value="Metallo-dependent phosphatases"/>
    <property type="match status" value="1"/>
</dbReference>
<evidence type="ECO:0000256" key="3">
    <source>
        <dbReference type="ARBA" id="ARBA00022737"/>
    </source>
</evidence>
<feature type="compositionally biased region" description="Basic and acidic residues" evidence="6">
    <location>
        <begin position="2553"/>
        <end position="2569"/>
    </location>
</feature>
<dbReference type="CDD" id="cd04486">
    <property type="entry name" value="YhcR_OBF_like"/>
    <property type="match status" value="1"/>
</dbReference>